<dbReference type="GO" id="GO:0030690">
    <property type="term" value="C:Noc1p-Noc2p complex"/>
    <property type="evidence" value="ECO:0007669"/>
    <property type="project" value="TreeGrafter"/>
</dbReference>
<dbReference type="Pfam" id="PF03942">
    <property type="entry name" value="DTW"/>
    <property type="match status" value="1"/>
</dbReference>
<dbReference type="GO" id="GO:0008033">
    <property type="term" value="P:tRNA processing"/>
    <property type="evidence" value="ECO:0007669"/>
    <property type="project" value="UniProtKB-KW"/>
</dbReference>
<feature type="region of interest" description="Disordered" evidence="9">
    <location>
        <begin position="1032"/>
        <end position="1054"/>
    </location>
</feature>
<evidence type="ECO:0000256" key="3">
    <source>
        <dbReference type="ARBA" id="ARBA00012386"/>
    </source>
</evidence>
<evidence type="ECO:0000256" key="8">
    <source>
        <dbReference type="ARBA" id="ARBA00048718"/>
    </source>
</evidence>
<keyword evidence="4" id="KW-0808">Transferase</keyword>
<feature type="compositionally biased region" description="Acidic residues" evidence="9">
    <location>
        <begin position="169"/>
        <end position="199"/>
    </location>
</feature>
<dbReference type="EMBL" id="KZ155780">
    <property type="protein sequence ID" value="OUS46924.1"/>
    <property type="molecule type" value="Genomic_DNA"/>
</dbReference>
<feature type="compositionally biased region" description="Basic residues" evidence="9">
    <location>
        <begin position="1"/>
        <end position="13"/>
    </location>
</feature>
<feature type="region of interest" description="Disordered" evidence="9">
    <location>
        <begin position="1"/>
        <end position="208"/>
    </location>
</feature>
<feature type="compositionally biased region" description="Acidic residues" evidence="9">
    <location>
        <begin position="81"/>
        <end position="137"/>
    </location>
</feature>
<proteinExistence type="inferred from homology"/>
<feature type="compositionally biased region" description="Basic and acidic residues" evidence="9">
    <location>
        <begin position="1044"/>
        <end position="1054"/>
    </location>
</feature>
<evidence type="ECO:0000256" key="6">
    <source>
        <dbReference type="ARBA" id="ARBA00022694"/>
    </source>
</evidence>
<protein>
    <recommendedName>
        <fullName evidence="3">tRNA-uridine aminocarboxypropyltransferase</fullName>
        <ecNumber evidence="3">2.5.1.25</ecNumber>
    </recommendedName>
</protein>
<dbReference type="OMA" id="FQTACHY"/>
<dbReference type="AlphaFoldDB" id="A0A1Y5IFE9"/>
<feature type="compositionally biased region" description="Basic residues" evidence="9">
    <location>
        <begin position="22"/>
        <end position="38"/>
    </location>
</feature>
<dbReference type="GO" id="GO:0005654">
    <property type="term" value="C:nucleoplasm"/>
    <property type="evidence" value="ECO:0007669"/>
    <property type="project" value="TreeGrafter"/>
</dbReference>
<dbReference type="GO" id="GO:0030691">
    <property type="term" value="C:Noc2p-Noc3p complex"/>
    <property type="evidence" value="ECO:0007669"/>
    <property type="project" value="TreeGrafter"/>
</dbReference>
<dbReference type="GO" id="GO:0005730">
    <property type="term" value="C:nucleolus"/>
    <property type="evidence" value="ECO:0007669"/>
    <property type="project" value="TreeGrafter"/>
</dbReference>
<dbReference type="eggNOG" id="KOG2256">
    <property type="taxonomic scope" value="Eukaryota"/>
</dbReference>
<dbReference type="Proteomes" id="UP000195557">
    <property type="component" value="Unassembled WGS sequence"/>
</dbReference>
<sequence length="1054" mass="117788">MASRPSKRTKRYQRTQLAGELRRRRTKKIIATRARRGARGGSDAQSASEGEDEGRSASEDDDGARRLEEMSIDEFLNQSDFDAEEDGGESEGEEGSDMEHSEEEDEDEEGEDEEDEDDAEEESESDDGSDDELDELRDENAKISTEVKSHKATLDKLKETDPEFYEFLQTEDQDLLEFDEDDEDEEDTDDEEEDEDDEEGGRKKKRKQRTLTTEVVKKLCVNAKGGTSLAGAKALFQAYRAACHYGDDENDGDESSVRLASSSAFHELVQYTLVNGDGILRGLLGVKSEGDEPSHVFKPHANARWKKVSPLAKSYIGNTLHLLGNLTDAEMTGMVLSQLKSVIPFMATFERLIKRVTRTALHCFGSGEPAVRVQAILLLRAIAVGLPPPALERVAKGVYRTFASNAKFVNVDSVEHIAFMSTCVVEIFGLDQQQAYPLAFSYIRQLASLLRGALTAKSKESFRNVYCWQYVNCLECWERVLSAHAQAEDAPLRPLVYPLAQVALGAARLLPSARYAPLRLRLVALLNRLAASTGRFIPIAPLLMELLTFSELTKPPVSSKSHPPDFTVVLRLAKQDLRLPGVQDIIVESCMESLAEHLHQNAYSPAFPELAHIPMRELKKFCKTVTVTRFRKAARAIIEASERTTDWVIRKRDNVDFAPKDLAKVESFLRAEKTEGKAPVSRLAKMLHEKAAQRVAAQQASEVKLTRSKPSTGASDSEDEEMDEQMAEQRDEEDEEDEEDEDDFDADDSDSDGLVIDGDEAYADFKKRKSSASDHENHHGDDDKIEDLELSQTSSMEVPKKQPPPPHTMASRVARVAAQDAVARPRRQNCPRCRRALTVCACRSVERALGGRGKVRNKTHVLVLQDRAEFKRALGSAVVCELALERCEIKVLFEDLRERGSAVKKPFADGEEKSWGVLWPCDEATDLSDLGAESGRLRNLIVLDSTWHRAKAMYYRIPWLSELAKYSILPRKKSNYRIRKQPNEHCLSTAECVSEALIALEGEESGAERVSLAFDAMIDDQLDAELRAFESGPRVKGRPSAVLARERDVRSPSS</sequence>
<organism evidence="11">
    <name type="scientific">Ostreococcus tauri</name>
    <name type="common">Marine green alga</name>
    <dbReference type="NCBI Taxonomy" id="70448"/>
    <lineage>
        <taxon>Eukaryota</taxon>
        <taxon>Viridiplantae</taxon>
        <taxon>Chlorophyta</taxon>
        <taxon>Mamiellophyceae</taxon>
        <taxon>Mamiellales</taxon>
        <taxon>Bathycoccaceae</taxon>
        <taxon>Ostreococcus</taxon>
    </lineage>
</organism>
<evidence type="ECO:0000256" key="5">
    <source>
        <dbReference type="ARBA" id="ARBA00022691"/>
    </source>
</evidence>
<evidence type="ECO:0000256" key="4">
    <source>
        <dbReference type="ARBA" id="ARBA00022679"/>
    </source>
</evidence>
<comment type="subcellular location">
    <subcellularLocation>
        <location evidence="1">Nucleus</location>
    </subcellularLocation>
</comment>
<dbReference type="OrthoDB" id="10266662at2759"/>
<dbReference type="InterPro" id="IPR005636">
    <property type="entry name" value="DTW"/>
</dbReference>
<gene>
    <name evidence="11" type="ORF">BE221DRAFT_167182</name>
</gene>
<name>A0A1Y5IFE9_OSTTA</name>
<feature type="region of interest" description="Disordered" evidence="9">
    <location>
        <begin position="691"/>
        <end position="756"/>
    </location>
</feature>
<evidence type="ECO:0000256" key="7">
    <source>
        <dbReference type="ARBA" id="ARBA00023242"/>
    </source>
</evidence>
<dbReference type="InterPro" id="IPR016024">
    <property type="entry name" value="ARM-type_fold"/>
</dbReference>
<keyword evidence="6" id="KW-0819">tRNA processing</keyword>
<reference evidence="11" key="1">
    <citation type="submission" date="2017-04" db="EMBL/GenBank/DDBJ databases">
        <title>Population genomics of picophytoplankton unveils novel chromosome hypervariability.</title>
        <authorList>
            <consortium name="DOE Joint Genome Institute"/>
            <person name="Blanc-Mathieu R."/>
            <person name="Krasovec M."/>
            <person name="Hebrard M."/>
            <person name="Yau S."/>
            <person name="Desgranges E."/>
            <person name="Martin J."/>
            <person name="Schackwitz W."/>
            <person name="Kuo A."/>
            <person name="Salin G."/>
            <person name="Donnadieu C."/>
            <person name="Desdevises Y."/>
            <person name="Sanchez-Ferandin S."/>
            <person name="Moreau H."/>
            <person name="Rivals E."/>
            <person name="Grigoriev I.V."/>
            <person name="Grimsley N."/>
            <person name="Eyre-Walker A."/>
            <person name="Piganeau G."/>
        </authorList>
    </citation>
    <scope>NUCLEOTIDE SEQUENCE [LARGE SCALE GENOMIC DNA]</scope>
    <source>
        <strain evidence="11">RCC 1115</strain>
    </source>
</reference>
<evidence type="ECO:0000259" key="10">
    <source>
        <dbReference type="SMART" id="SM01144"/>
    </source>
</evidence>
<evidence type="ECO:0000313" key="11">
    <source>
        <dbReference type="EMBL" id="OUS46924.1"/>
    </source>
</evidence>
<feature type="compositionally biased region" description="Basic and acidic residues" evidence="9">
    <location>
        <begin position="138"/>
        <end position="161"/>
    </location>
</feature>
<keyword evidence="7" id="KW-0539">Nucleus</keyword>
<dbReference type="SUPFAM" id="SSF48371">
    <property type="entry name" value="ARM repeat"/>
    <property type="match status" value="1"/>
</dbReference>
<comment type="catalytic activity">
    <reaction evidence="8">
        <text>a uridine in tRNA + S-adenosyl-L-methionine = a 3-[(3S)-3-amino-3-carboxypropyl]uridine in tRNA + S-methyl-5'-thioadenosine + H(+)</text>
        <dbReference type="Rhea" id="RHEA:62432"/>
        <dbReference type="Rhea" id="RHEA-COMP:13339"/>
        <dbReference type="Rhea" id="RHEA-COMP:16092"/>
        <dbReference type="ChEBI" id="CHEBI:15378"/>
        <dbReference type="ChEBI" id="CHEBI:17509"/>
        <dbReference type="ChEBI" id="CHEBI:59789"/>
        <dbReference type="ChEBI" id="CHEBI:65315"/>
        <dbReference type="ChEBI" id="CHEBI:82930"/>
        <dbReference type="EC" id="2.5.1.25"/>
    </reaction>
</comment>
<dbReference type="EC" id="2.5.1.25" evidence="3"/>
<comment type="similarity">
    <text evidence="2">Belongs to the NOC2 family.</text>
</comment>
<dbReference type="PANTHER" id="PTHR12687:SF4">
    <property type="entry name" value="NUCLEOLAR COMPLEX PROTEIN 2 HOMOLOG"/>
    <property type="match status" value="1"/>
</dbReference>
<evidence type="ECO:0000256" key="2">
    <source>
        <dbReference type="ARBA" id="ARBA00005907"/>
    </source>
</evidence>
<feature type="domain" description="DTW" evidence="10">
    <location>
        <begin position="826"/>
        <end position="1026"/>
    </location>
</feature>
<dbReference type="Pfam" id="PF03715">
    <property type="entry name" value="Noc2"/>
    <property type="match status" value="1"/>
</dbReference>
<feature type="compositionally biased region" description="Basic and acidic residues" evidence="9">
    <location>
        <begin position="53"/>
        <end position="69"/>
    </location>
</feature>
<keyword evidence="5" id="KW-0949">S-adenosyl-L-methionine</keyword>
<dbReference type="GO" id="GO:0042273">
    <property type="term" value="P:ribosomal large subunit biogenesis"/>
    <property type="evidence" value="ECO:0007669"/>
    <property type="project" value="TreeGrafter"/>
</dbReference>
<evidence type="ECO:0000256" key="1">
    <source>
        <dbReference type="ARBA" id="ARBA00004123"/>
    </source>
</evidence>
<dbReference type="PANTHER" id="PTHR12687">
    <property type="entry name" value="NUCLEOLAR COMPLEX 2 AND RAD4-RELATED"/>
    <property type="match status" value="1"/>
</dbReference>
<evidence type="ECO:0000256" key="9">
    <source>
        <dbReference type="SAM" id="MobiDB-lite"/>
    </source>
</evidence>
<dbReference type="GO" id="GO:0016432">
    <property type="term" value="F:tRNA-uridine aminocarboxypropyltransferase activity"/>
    <property type="evidence" value="ECO:0007669"/>
    <property type="project" value="UniProtKB-EC"/>
</dbReference>
<dbReference type="KEGG" id="ota:OT_ostta08g01690"/>
<dbReference type="SMART" id="SM01144">
    <property type="entry name" value="DTW"/>
    <property type="match status" value="1"/>
</dbReference>
<dbReference type="InterPro" id="IPR005343">
    <property type="entry name" value="Noc2"/>
</dbReference>
<accession>A0A1Y5IFE9</accession>
<dbReference type="RefSeq" id="XP_003080739.2">
    <property type="nucleotide sequence ID" value="XM_003080691.2"/>
</dbReference>
<feature type="compositionally biased region" description="Acidic residues" evidence="9">
    <location>
        <begin position="716"/>
        <end position="756"/>
    </location>
</feature>